<dbReference type="EMBL" id="MNPL01007217">
    <property type="protein sequence ID" value="OQR74880.1"/>
    <property type="molecule type" value="Genomic_DNA"/>
</dbReference>
<dbReference type="InParanoid" id="A0A1V9XMZ3"/>
<evidence type="ECO:0000256" key="8">
    <source>
        <dbReference type="ARBA" id="ARBA00023136"/>
    </source>
</evidence>
<comment type="caution">
    <text evidence="12">The sequence shown here is derived from an EMBL/GenBank/DDBJ whole genome shotgun (WGS) entry which is preliminary data.</text>
</comment>
<evidence type="ECO:0000256" key="1">
    <source>
        <dbReference type="ARBA" id="ARBA00004141"/>
    </source>
</evidence>
<comment type="subcellular location">
    <subcellularLocation>
        <location evidence="1">Membrane</location>
        <topology evidence="1">Multi-pass membrane protein</topology>
    </subcellularLocation>
</comment>
<evidence type="ECO:0000313" key="13">
    <source>
        <dbReference type="Proteomes" id="UP000192247"/>
    </source>
</evidence>
<feature type="transmembrane region" description="Helical" evidence="10">
    <location>
        <begin position="39"/>
        <end position="59"/>
    </location>
</feature>
<evidence type="ECO:0000256" key="10">
    <source>
        <dbReference type="RuleBase" id="RU361115"/>
    </source>
</evidence>
<feature type="transmembrane region" description="Helical" evidence="10">
    <location>
        <begin position="238"/>
        <end position="260"/>
    </location>
</feature>
<feature type="transmembrane region" description="Helical" evidence="10">
    <location>
        <begin position="172"/>
        <end position="194"/>
    </location>
</feature>
<dbReference type="Pfam" id="PF01151">
    <property type="entry name" value="ELO"/>
    <property type="match status" value="1"/>
</dbReference>
<feature type="compositionally biased region" description="Polar residues" evidence="11">
    <location>
        <begin position="295"/>
        <end position="310"/>
    </location>
</feature>
<name>A0A1V9XMZ3_9ACAR</name>
<dbReference type="Proteomes" id="UP000192247">
    <property type="component" value="Unassembled WGS sequence"/>
</dbReference>
<evidence type="ECO:0000256" key="9">
    <source>
        <dbReference type="ARBA" id="ARBA00023160"/>
    </source>
</evidence>
<keyword evidence="4 10" id="KW-0812">Transmembrane</keyword>
<proteinExistence type="inferred from homology"/>
<feature type="transmembrane region" description="Helical" evidence="10">
    <location>
        <begin position="71"/>
        <end position="91"/>
    </location>
</feature>
<dbReference type="GO" id="GO:0034625">
    <property type="term" value="P:fatty acid elongation, monounsaturated fatty acid"/>
    <property type="evidence" value="ECO:0007669"/>
    <property type="project" value="TreeGrafter"/>
</dbReference>
<keyword evidence="5 10" id="KW-0276">Fatty acid metabolism</keyword>
<reference evidence="12 13" key="1">
    <citation type="journal article" date="2017" name="Gigascience">
        <title>Draft genome of the honey bee ectoparasitic mite, Tropilaelaps mercedesae, is shaped by the parasitic life history.</title>
        <authorList>
            <person name="Dong X."/>
            <person name="Armstrong S.D."/>
            <person name="Xia D."/>
            <person name="Makepeace B.L."/>
            <person name="Darby A.C."/>
            <person name="Kadowaki T."/>
        </authorList>
    </citation>
    <scope>NUCLEOTIDE SEQUENCE [LARGE SCALE GENOMIC DNA]</scope>
    <source>
        <strain evidence="12">Wuxi-XJTLU</strain>
    </source>
</reference>
<keyword evidence="13" id="KW-1185">Reference proteome</keyword>
<feature type="transmembrane region" description="Helical" evidence="10">
    <location>
        <begin position="215"/>
        <end position="232"/>
    </location>
</feature>
<comment type="similarity">
    <text evidence="10">Belongs to the ELO family.</text>
</comment>
<comment type="catalytic activity">
    <reaction evidence="10">
        <text>a very-long-chain acyl-CoA + malonyl-CoA + H(+) = a very-long-chain 3-oxoacyl-CoA + CO2 + CoA</text>
        <dbReference type="Rhea" id="RHEA:32727"/>
        <dbReference type="ChEBI" id="CHEBI:15378"/>
        <dbReference type="ChEBI" id="CHEBI:16526"/>
        <dbReference type="ChEBI" id="CHEBI:57287"/>
        <dbReference type="ChEBI" id="CHEBI:57384"/>
        <dbReference type="ChEBI" id="CHEBI:90725"/>
        <dbReference type="ChEBI" id="CHEBI:90736"/>
        <dbReference type="EC" id="2.3.1.199"/>
    </reaction>
</comment>
<dbReference type="STRING" id="418985.A0A1V9XMZ3"/>
<gene>
    <name evidence="12" type="ORF">BIW11_00878</name>
</gene>
<dbReference type="OrthoDB" id="434092at2759"/>
<dbReference type="GO" id="GO:0030148">
    <property type="term" value="P:sphingolipid biosynthetic process"/>
    <property type="evidence" value="ECO:0007669"/>
    <property type="project" value="TreeGrafter"/>
</dbReference>
<organism evidence="12 13">
    <name type="scientific">Tropilaelaps mercedesae</name>
    <dbReference type="NCBI Taxonomy" id="418985"/>
    <lineage>
        <taxon>Eukaryota</taxon>
        <taxon>Metazoa</taxon>
        <taxon>Ecdysozoa</taxon>
        <taxon>Arthropoda</taxon>
        <taxon>Chelicerata</taxon>
        <taxon>Arachnida</taxon>
        <taxon>Acari</taxon>
        <taxon>Parasitiformes</taxon>
        <taxon>Mesostigmata</taxon>
        <taxon>Gamasina</taxon>
        <taxon>Dermanyssoidea</taxon>
        <taxon>Laelapidae</taxon>
        <taxon>Tropilaelaps</taxon>
    </lineage>
</organism>
<keyword evidence="8 10" id="KW-0472">Membrane</keyword>
<dbReference type="GO" id="GO:0005789">
    <property type="term" value="C:endoplasmic reticulum membrane"/>
    <property type="evidence" value="ECO:0007669"/>
    <property type="project" value="TreeGrafter"/>
</dbReference>
<dbReference type="AlphaFoldDB" id="A0A1V9XMZ3"/>
<evidence type="ECO:0000256" key="4">
    <source>
        <dbReference type="ARBA" id="ARBA00022692"/>
    </source>
</evidence>
<evidence type="ECO:0000256" key="3">
    <source>
        <dbReference type="ARBA" id="ARBA00022679"/>
    </source>
</evidence>
<dbReference type="GO" id="GO:0042761">
    <property type="term" value="P:very long-chain fatty acid biosynthetic process"/>
    <property type="evidence" value="ECO:0007669"/>
    <property type="project" value="TreeGrafter"/>
</dbReference>
<dbReference type="GO" id="GO:0034626">
    <property type="term" value="P:fatty acid elongation, polyunsaturated fatty acid"/>
    <property type="evidence" value="ECO:0007669"/>
    <property type="project" value="TreeGrafter"/>
</dbReference>
<keyword evidence="9 10" id="KW-0275">Fatty acid biosynthesis</keyword>
<dbReference type="GO" id="GO:0019367">
    <property type="term" value="P:fatty acid elongation, saturated fatty acid"/>
    <property type="evidence" value="ECO:0007669"/>
    <property type="project" value="TreeGrafter"/>
</dbReference>
<dbReference type="EC" id="2.3.1.199" evidence="10"/>
<evidence type="ECO:0000256" key="2">
    <source>
        <dbReference type="ARBA" id="ARBA00022516"/>
    </source>
</evidence>
<dbReference type="PANTHER" id="PTHR11157">
    <property type="entry name" value="FATTY ACID ACYL TRANSFERASE-RELATED"/>
    <property type="match status" value="1"/>
</dbReference>
<keyword evidence="7 10" id="KW-0443">Lipid metabolism</keyword>
<keyword evidence="3 10" id="KW-0808">Transferase</keyword>
<evidence type="ECO:0000313" key="12">
    <source>
        <dbReference type="EMBL" id="OQR74880.1"/>
    </source>
</evidence>
<feature type="region of interest" description="Disordered" evidence="11">
    <location>
        <begin position="291"/>
        <end position="310"/>
    </location>
</feature>
<keyword evidence="6 10" id="KW-1133">Transmembrane helix</keyword>
<evidence type="ECO:0000256" key="6">
    <source>
        <dbReference type="ARBA" id="ARBA00022989"/>
    </source>
</evidence>
<accession>A0A1V9XMZ3</accession>
<protein>
    <recommendedName>
        <fullName evidence="10">Elongation of very long chain fatty acids protein</fullName>
        <ecNumber evidence="10">2.3.1.199</ecNumber>
    </recommendedName>
    <alternativeName>
        <fullName evidence="10">Very-long-chain 3-oxoacyl-CoA synthase</fullName>
    </alternativeName>
</protein>
<evidence type="ECO:0000256" key="5">
    <source>
        <dbReference type="ARBA" id="ARBA00022832"/>
    </source>
</evidence>
<dbReference type="InterPro" id="IPR002076">
    <property type="entry name" value="ELO_fam"/>
</dbReference>
<keyword evidence="2 10" id="KW-0444">Lipid biosynthesis</keyword>
<evidence type="ECO:0000256" key="7">
    <source>
        <dbReference type="ARBA" id="ARBA00023098"/>
    </source>
</evidence>
<dbReference type="PANTHER" id="PTHR11157:SF69">
    <property type="entry name" value="ELONGATION OF VERY LONG CHAIN FATTY ACIDS PROTEIN 7"/>
    <property type="match status" value="1"/>
</dbReference>
<dbReference type="GO" id="GO:0009922">
    <property type="term" value="F:fatty acid elongase activity"/>
    <property type="evidence" value="ECO:0007669"/>
    <property type="project" value="UniProtKB-EC"/>
</dbReference>
<sequence>MISPEENVIPTSPVVLWNKLMDLRDPRTANWVTVNDSKYIILTLGLYLYIAKIAGPRYMADRKPYDLRRTIQLYNVFQIIANVYFCSKIFYHAFIRSGYSFTCQGLSYATDYHSVELLNSLYYYLIVRIIDFLDTMFFVLKKKFSHISQLHVIHHTIVVFSGWQFMKYGAGGQVVLGVCINSLVHVIMYSYYLLSSLGPEVQKYLWWKKYLTRMQIFQFFVMIAHTSIPLFVECGYPRVLMMLVIPQVMLILGLFVNFYIQSYIKMARSKGATPVRHAAASRDNSCGRQVAAAADQTSKQDTNQNHIKAQ</sequence>
<evidence type="ECO:0000256" key="11">
    <source>
        <dbReference type="SAM" id="MobiDB-lite"/>
    </source>
</evidence>